<proteinExistence type="predicted"/>
<feature type="non-terminal residue" evidence="1">
    <location>
        <position position="173"/>
    </location>
</feature>
<protein>
    <submittedName>
        <fullName evidence="1">Uncharacterized protein</fullName>
    </submittedName>
</protein>
<reference evidence="1" key="1">
    <citation type="journal article" date="2014" name="Front. Microbiol.">
        <title>High frequency of phylogenetically diverse reductive dehalogenase-homologous genes in deep subseafloor sedimentary metagenomes.</title>
        <authorList>
            <person name="Kawai M."/>
            <person name="Futagami T."/>
            <person name="Toyoda A."/>
            <person name="Takaki Y."/>
            <person name="Nishi S."/>
            <person name="Hori S."/>
            <person name="Arai W."/>
            <person name="Tsubouchi T."/>
            <person name="Morono Y."/>
            <person name="Uchiyama I."/>
            <person name="Ito T."/>
            <person name="Fujiyama A."/>
            <person name="Inagaki F."/>
            <person name="Takami H."/>
        </authorList>
    </citation>
    <scope>NUCLEOTIDE SEQUENCE</scope>
    <source>
        <strain evidence="1">Expedition CK06-06</strain>
    </source>
</reference>
<evidence type="ECO:0000313" key="1">
    <source>
        <dbReference type="EMBL" id="GAH57090.1"/>
    </source>
</evidence>
<sequence length="173" mass="20572">MSFMKTRQTYRCAATGKVSVNYIGVLSEELTLDPAYTCIPFYNHHRTLFKEVTILPWERFITPEMKELFALKIASHPDKGPLFARMRTRLEQVIMENWKRHSVHAFLHSSGRDSRLLSWLIKRLHRKYGDRWLGQVAFLCGNNECPYMREIMRYEGWKEGHHFFIINPKVNPL</sequence>
<organism evidence="1">
    <name type="scientific">marine sediment metagenome</name>
    <dbReference type="NCBI Taxonomy" id="412755"/>
    <lineage>
        <taxon>unclassified sequences</taxon>
        <taxon>metagenomes</taxon>
        <taxon>ecological metagenomes</taxon>
    </lineage>
</organism>
<accession>X1HJ65</accession>
<name>X1HJ65_9ZZZZ</name>
<dbReference type="EMBL" id="BARU01019806">
    <property type="protein sequence ID" value="GAH57090.1"/>
    <property type="molecule type" value="Genomic_DNA"/>
</dbReference>
<comment type="caution">
    <text evidence="1">The sequence shown here is derived from an EMBL/GenBank/DDBJ whole genome shotgun (WGS) entry which is preliminary data.</text>
</comment>
<gene>
    <name evidence="1" type="ORF">S03H2_32595</name>
</gene>
<dbReference type="AlphaFoldDB" id="X1HJ65"/>